<comment type="subcellular location">
    <subcellularLocation>
        <location evidence="1">Membrane</location>
    </subcellularLocation>
</comment>
<dbReference type="Pfam" id="PF01103">
    <property type="entry name" value="Omp85"/>
    <property type="match status" value="1"/>
</dbReference>
<dbReference type="InterPro" id="IPR011042">
    <property type="entry name" value="6-blade_b-propeller_TolB-like"/>
</dbReference>
<gene>
    <name evidence="5" type="ORF">SOCEGT47_071690</name>
</gene>
<keyword evidence="3" id="KW-0472">Membrane</keyword>
<feature type="domain" description="Bacterial surface antigen (D15)" evidence="4">
    <location>
        <begin position="802"/>
        <end position="950"/>
    </location>
</feature>
<evidence type="ECO:0000256" key="2">
    <source>
        <dbReference type="ARBA" id="ARBA00009820"/>
    </source>
</evidence>
<dbReference type="EMBL" id="CP012670">
    <property type="protein sequence ID" value="AUX26599.1"/>
    <property type="molecule type" value="Genomic_DNA"/>
</dbReference>
<dbReference type="RefSeq" id="WP_129354298.1">
    <property type="nucleotide sequence ID" value="NZ_CP012670.1"/>
</dbReference>
<dbReference type="Pfam" id="PF07676">
    <property type="entry name" value="PD40"/>
    <property type="match status" value="4"/>
</dbReference>
<comment type="similarity">
    <text evidence="2">Belongs to the TolB family.</text>
</comment>
<reference evidence="5 6" key="1">
    <citation type="submission" date="2015-09" db="EMBL/GenBank/DDBJ databases">
        <title>Sorangium comparison.</title>
        <authorList>
            <person name="Zaburannyi N."/>
            <person name="Bunk B."/>
            <person name="Overmann J."/>
            <person name="Mueller R."/>
        </authorList>
    </citation>
    <scope>NUCLEOTIDE SEQUENCE [LARGE SCALE GENOMIC DNA]</scope>
    <source>
        <strain evidence="5 6">So ceGT47</strain>
    </source>
</reference>
<dbReference type="GO" id="GO:0019867">
    <property type="term" value="C:outer membrane"/>
    <property type="evidence" value="ECO:0007669"/>
    <property type="project" value="InterPro"/>
</dbReference>
<evidence type="ECO:0000259" key="4">
    <source>
        <dbReference type="Pfam" id="PF01103"/>
    </source>
</evidence>
<dbReference type="InterPro" id="IPR011659">
    <property type="entry name" value="WD40"/>
</dbReference>
<accession>A0A4P2QAI9</accession>
<evidence type="ECO:0000313" key="6">
    <source>
        <dbReference type="Proteomes" id="UP000295781"/>
    </source>
</evidence>
<organism evidence="5 6">
    <name type="scientific">Sorangium cellulosum</name>
    <name type="common">Polyangium cellulosum</name>
    <dbReference type="NCBI Taxonomy" id="56"/>
    <lineage>
        <taxon>Bacteria</taxon>
        <taxon>Pseudomonadati</taxon>
        <taxon>Myxococcota</taxon>
        <taxon>Polyangia</taxon>
        <taxon>Polyangiales</taxon>
        <taxon>Polyangiaceae</taxon>
        <taxon>Sorangium</taxon>
    </lineage>
</organism>
<dbReference type="Gene3D" id="2.40.160.50">
    <property type="entry name" value="membrane protein fhac: a member of the omp85/tpsb transporter family"/>
    <property type="match status" value="1"/>
</dbReference>
<dbReference type="PANTHER" id="PTHR36842">
    <property type="entry name" value="PROTEIN TOLB HOMOLOG"/>
    <property type="match status" value="1"/>
</dbReference>
<dbReference type="PANTHER" id="PTHR36842:SF1">
    <property type="entry name" value="PROTEIN TOLB"/>
    <property type="match status" value="1"/>
</dbReference>
<protein>
    <recommendedName>
        <fullName evidence="4">Bacterial surface antigen (D15) domain-containing protein</fullName>
    </recommendedName>
</protein>
<dbReference type="OrthoDB" id="9799878at2"/>
<evidence type="ECO:0000256" key="1">
    <source>
        <dbReference type="ARBA" id="ARBA00004370"/>
    </source>
</evidence>
<evidence type="ECO:0000256" key="3">
    <source>
        <dbReference type="ARBA" id="ARBA00023136"/>
    </source>
</evidence>
<name>A0A4P2QAI9_SORCE</name>
<dbReference type="Gene3D" id="2.120.10.30">
    <property type="entry name" value="TolB, C-terminal domain"/>
    <property type="match status" value="2"/>
</dbReference>
<sequence>MNPPPASPGSRASRPLHRVATALSAVALAVLLLLAPRSARATGDPDLEFWTFETEHFRVHHPQGLAPVAARVASLAETIYGRVEDALGYAPSSRTEIVITDDSEIANGSAGTLPYNAIRLYVTAPEDMSVLGDYDDWYLDLVTHEFTHIAHIDNTSGIPAILNAILGKSFSPNQVQPRWIIEGLAVVSESRHTSGGRMRSTLFDMYLRADALEDNLAGLDQISSVPFRWPQGNLWYLYGSRFLGWILDVYGPSTMRAVSADYGASLVPWGINRAIRRVTGKTYVALYESWKEHLHRLYSEQIAAVEARGLREGTRLTHHGRTVYYPRFVPPVARRSTADEIVYYRDDGSARRGIYRLSLAAPAPGRGRPEELVARTHAASRPAFTPDGDLVFTALMPWRNHYYRHDLVFLPRGEAAPDGDEPARRRLTHGLRSSAPDVSPDGGHIAFSLNSKGTRYLEIARLSADGSISERRDLVPSARFEQAYSPSFSPDGKLLAYSVWTAGGYRDIRVVDVATGRFRQITRDRAADTNPVWSPDGRTLYFCSDRTGISNVYAHDLAAGTLRQVTNVKLGAFHPAISPDGKTLVYVGYTSRGHDLFVMPLDRERFLPAPPPPTDRPDPPTEPAGVRLVRYPYNPLPTLAPRAITLDYAPGAYGSNALTVSVTGTDIVGRHAIYGQITVQPDAPAPDVLLSYTYGRLPIDLGVRAYHTFLPRWGYRIGGRNAPYDERSIGIVSGVSYPIRGEFSRHTLSASFSAVAFKGKLPVGSDLDPYAPRTLLPPQGALNIAHLGYGFSNAEGSLDAAGAARGVSLNAGLDYAGQETGSSHTTYAFSTSLNAYAAMPWSGDHTLAFRVAGAVSGGGYPRGATYSVGGYDLERLSLVDTLLTGVTNSSFTLRGYAPGAVAGRSYFSQTLEYRAPIAQPDRGLSTLPVYLRRVDASLFLDLGGAFNHFEVDELALFTRQGLLSPQLHTSIGGELWLEMNLGYVLTSQLRLGYAYGLSPLAIPGGQLYFVATSSF</sequence>
<dbReference type="InterPro" id="IPR000184">
    <property type="entry name" value="Bac_surfAg_D15"/>
</dbReference>
<dbReference type="AlphaFoldDB" id="A0A4P2QAI9"/>
<dbReference type="Proteomes" id="UP000295781">
    <property type="component" value="Chromosome"/>
</dbReference>
<proteinExistence type="inferred from homology"/>
<evidence type="ECO:0000313" key="5">
    <source>
        <dbReference type="EMBL" id="AUX26599.1"/>
    </source>
</evidence>
<dbReference type="SUPFAM" id="SSF82171">
    <property type="entry name" value="DPP6 N-terminal domain-like"/>
    <property type="match status" value="1"/>
</dbReference>